<comment type="caution">
    <text evidence="3">The sequence shown here is derived from an EMBL/GenBank/DDBJ whole genome shotgun (WGS) entry which is preliminary data.</text>
</comment>
<sequence>MDEYTRDNIANSQEIHQVVTDIITDHAAARPSNTVKQETSYVFEDARPRGNKRQKTKAGDAKALSLAGVEAYAKAVIDLYKLQQALLLNSHPHPRGKTYHDLFDTLKRSETERKRKNYADRALGTVLDGYNVEDMVQLTDYWLSQNDGVSLRDPVDFFLGHALLARGESRRFIEFPDMLTLELPDEGSQTCTPLVIIMNRGKTNQHGRIEYGAAMRCKNVNVCPLNAVALVYYTLILNRVALVKFYIASKTLSF</sequence>
<keyword evidence="1" id="KW-1133">Transmembrane helix</keyword>
<keyword evidence="1" id="KW-0812">Transmembrane</keyword>
<dbReference type="InterPro" id="IPR031872">
    <property type="entry name" value="NDC10_II"/>
</dbReference>
<accession>A0A8S9TW35</accession>
<organism evidence="3 4">
    <name type="scientific">Phytophthora infestans</name>
    <name type="common">Potato late blight agent</name>
    <name type="synonym">Botrytis infestans</name>
    <dbReference type="NCBI Taxonomy" id="4787"/>
    <lineage>
        <taxon>Eukaryota</taxon>
        <taxon>Sar</taxon>
        <taxon>Stramenopiles</taxon>
        <taxon>Oomycota</taxon>
        <taxon>Peronosporomycetes</taxon>
        <taxon>Peronosporales</taxon>
        <taxon>Peronosporaceae</taxon>
        <taxon>Phytophthora</taxon>
    </lineage>
</organism>
<evidence type="ECO:0000259" key="2">
    <source>
        <dbReference type="Pfam" id="PF16787"/>
    </source>
</evidence>
<protein>
    <submittedName>
        <fullName evidence="3">Centromere DNA-binding protein complex CBF3 subunit domain-containing protein</fullName>
    </submittedName>
</protein>
<keyword evidence="3" id="KW-0238">DNA-binding</keyword>
<dbReference type="GO" id="GO:0003677">
    <property type="term" value="F:DNA binding"/>
    <property type="evidence" value="ECO:0007669"/>
    <property type="project" value="UniProtKB-KW"/>
</dbReference>
<dbReference type="InterPro" id="IPR038279">
    <property type="entry name" value="Ndc10_dom2_sf"/>
</dbReference>
<feature type="domain" description="Ndc10" evidence="2">
    <location>
        <begin position="85"/>
        <end position="233"/>
    </location>
</feature>
<dbReference type="AlphaFoldDB" id="A0A8S9TW35"/>
<dbReference type="Pfam" id="PF16787">
    <property type="entry name" value="NDC10_II"/>
    <property type="match status" value="1"/>
</dbReference>
<keyword evidence="1" id="KW-0472">Membrane</keyword>
<evidence type="ECO:0000313" key="3">
    <source>
        <dbReference type="EMBL" id="KAF4131782.1"/>
    </source>
</evidence>
<dbReference type="Proteomes" id="UP000704712">
    <property type="component" value="Unassembled WGS sequence"/>
</dbReference>
<dbReference type="Gene3D" id="1.10.443.20">
    <property type="entry name" value="Centromere DNA-binding protein complex CBF3 subunit, domain 2"/>
    <property type="match status" value="1"/>
</dbReference>
<dbReference type="EMBL" id="JAACNO010002676">
    <property type="protein sequence ID" value="KAF4131782.1"/>
    <property type="molecule type" value="Genomic_DNA"/>
</dbReference>
<evidence type="ECO:0000256" key="1">
    <source>
        <dbReference type="SAM" id="Phobius"/>
    </source>
</evidence>
<evidence type="ECO:0000313" key="4">
    <source>
        <dbReference type="Proteomes" id="UP000704712"/>
    </source>
</evidence>
<reference evidence="3" key="1">
    <citation type="submission" date="2020-03" db="EMBL/GenBank/DDBJ databases">
        <title>Hybrid Assembly of Korean Phytophthora infestans isolates.</title>
        <authorList>
            <person name="Prokchorchik M."/>
            <person name="Lee Y."/>
            <person name="Seo J."/>
            <person name="Cho J.-H."/>
            <person name="Park Y.-E."/>
            <person name="Jang D.-C."/>
            <person name="Im J.-S."/>
            <person name="Choi J.-G."/>
            <person name="Park H.-J."/>
            <person name="Lee G.-B."/>
            <person name="Lee Y.-G."/>
            <person name="Hong S.-Y."/>
            <person name="Cho K."/>
            <person name="Sohn K.H."/>
        </authorList>
    </citation>
    <scope>NUCLEOTIDE SEQUENCE</scope>
    <source>
        <strain evidence="3">KR_2_A2</strain>
    </source>
</reference>
<proteinExistence type="predicted"/>
<feature type="transmembrane region" description="Helical" evidence="1">
    <location>
        <begin position="225"/>
        <end position="247"/>
    </location>
</feature>
<gene>
    <name evidence="3" type="ORF">GN958_ATG19039</name>
</gene>
<name>A0A8S9TW35_PHYIN</name>